<name>A0A2T2NXV6_CORCC</name>
<organism evidence="1 2">
    <name type="scientific">Corynespora cassiicola Philippines</name>
    <dbReference type="NCBI Taxonomy" id="1448308"/>
    <lineage>
        <taxon>Eukaryota</taxon>
        <taxon>Fungi</taxon>
        <taxon>Dikarya</taxon>
        <taxon>Ascomycota</taxon>
        <taxon>Pezizomycotina</taxon>
        <taxon>Dothideomycetes</taxon>
        <taxon>Pleosporomycetidae</taxon>
        <taxon>Pleosporales</taxon>
        <taxon>Corynesporascaceae</taxon>
        <taxon>Corynespora</taxon>
    </lineage>
</organism>
<proteinExistence type="predicted"/>
<gene>
    <name evidence="1" type="ORF">BS50DRAFT_674569</name>
</gene>
<reference evidence="1 2" key="1">
    <citation type="journal article" date="2018" name="Front. Microbiol.">
        <title>Genome-Wide Analysis of Corynespora cassiicola Leaf Fall Disease Putative Effectors.</title>
        <authorList>
            <person name="Lopez D."/>
            <person name="Ribeiro S."/>
            <person name="Label P."/>
            <person name="Fumanal B."/>
            <person name="Venisse J.S."/>
            <person name="Kohler A."/>
            <person name="de Oliveira R.R."/>
            <person name="Labutti K."/>
            <person name="Lipzen A."/>
            <person name="Lail K."/>
            <person name="Bauer D."/>
            <person name="Ohm R.A."/>
            <person name="Barry K.W."/>
            <person name="Spatafora J."/>
            <person name="Grigoriev I.V."/>
            <person name="Martin F.M."/>
            <person name="Pujade-Renaud V."/>
        </authorList>
    </citation>
    <scope>NUCLEOTIDE SEQUENCE [LARGE SCALE GENOMIC DNA]</scope>
    <source>
        <strain evidence="1 2">Philippines</strain>
    </source>
</reference>
<accession>A0A2T2NXV6</accession>
<protein>
    <submittedName>
        <fullName evidence="1">Uncharacterized protein</fullName>
    </submittedName>
</protein>
<evidence type="ECO:0000313" key="1">
    <source>
        <dbReference type="EMBL" id="PSN70106.1"/>
    </source>
</evidence>
<dbReference type="AlphaFoldDB" id="A0A2T2NXV6"/>
<evidence type="ECO:0000313" key="2">
    <source>
        <dbReference type="Proteomes" id="UP000240883"/>
    </source>
</evidence>
<dbReference type="EMBL" id="KZ678132">
    <property type="protein sequence ID" value="PSN70106.1"/>
    <property type="molecule type" value="Genomic_DNA"/>
</dbReference>
<dbReference type="Proteomes" id="UP000240883">
    <property type="component" value="Unassembled WGS sequence"/>
</dbReference>
<sequence length="82" mass="9414">MRTCRKRRLMVRRLSALGVRKVKPSGGIFGTLLAVLTLTRDAPAEWHLWGSRGLSQRAVPGKREKEKMKRVTRGLMLRRICD</sequence>
<feature type="non-terminal residue" evidence="1">
    <location>
        <position position="82"/>
    </location>
</feature>
<keyword evidence="2" id="KW-1185">Reference proteome</keyword>